<feature type="signal peptide" evidence="2">
    <location>
        <begin position="1"/>
        <end position="23"/>
    </location>
</feature>
<dbReference type="PANTHER" id="PTHR43649:SF11">
    <property type="entry name" value="ABC TRANSPORTER SUBSTRATE-BINDING PROTEIN YESO-RELATED"/>
    <property type="match status" value="1"/>
</dbReference>
<proteinExistence type="predicted"/>
<evidence type="ECO:0000256" key="2">
    <source>
        <dbReference type="SAM" id="SignalP"/>
    </source>
</evidence>
<dbReference type="PANTHER" id="PTHR43649">
    <property type="entry name" value="ARABINOSE-BINDING PROTEIN-RELATED"/>
    <property type="match status" value="1"/>
</dbReference>
<dbReference type="PROSITE" id="PS51257">
    <property type="entry name" value="PROKAR_LIPOPROTEIN"/>
    <property type="match status" value="1"/>
</dbReference>
<dbReference type="AlphaFoldDB" id="A0A9D2ND55"/>
<feature type="region of interest" description="Disordered" evidence="1">
    <location>
        <begin position="43"/>
        <end position="67"/>
    </location>
</feature>
<organism evidence="3 4">
    <name type="scientific">Candidatus Eisenbergiella merdavium</name>
    <dbReference type="NCBI Taxonomy" id="2838551"/>
    <lineage>
        <taxon>Bacteria</taxon>
        <taxon>Bacillati</taxon>
        <taxon>Bacillota</taxon>
        <taxon>Clostridia</taxon>
        <taxon>Lachnospirales</taxon>
        <taxon>Lachnospiraceae</taxon>
        <taxon>Eisenbergiella</taxon>
    </lineage>
</organism>
<feature type="compositionally biased region" description="Low complexity" evidence="1">
    <location>
        <begin position="49"/>
        <end position="61"/>
    </location>
</feature>
<dbReference type="Proteomes" id="UP000823891">
    <property type="component" value="Unassembled WGS sequence"/>
</dbReference>
<gene>
    <name evidence="3" type="ORF">H9761_00725</name>
</gene>
<comment type="caution">
    <text evidence="3">The sequence shown here is derived from an EMBL/GenBank/DDBJ whole genome shotgun (WGS) entry which is preliminary data.</text>
</comment>
<dbReference type="EMBL" id="DWWS01000006">
    <property type="protein sequence ID" value="HJC22212.1"/>
    <property type="molecule type" value="Genomic_DNA"/>
</dbReference>
<dbReference type="InterPro" id="IPR006059">
    <property type="entry name" value="SBP"/>
</dbReference>
<dbReference type="SUPFAM" id="SSF53850">
    <property type="entry name" value="Periplasmic binding protein-like II"/>
    <property type="match status" value="1"/>
</dbReference>
<name>A0A9D2ND55_9FIRM</name>
<protein>
    <submittedName>
        <fullName evidence="3">Extracellular solute-binding protein</fullName>
    </submittedName>
</protein>
<evidence type="ECO:0000313" key="4">
    <source>
        <dbReference type="Proteomes" id="UP000823891"/>
    </source>
</evidence>
<dbReference type="InterPro" id="IPR050490">
    <property type="entry name" value="Bact_solute-bd_prot1"/>
</dbReference>
<evidence type="ECO:0000256" key="1">
    <source>
        <dbReference type="SAM" id="MobiDB-lite"/>
    </source>
</evidence>
<dbReference type="Pfam" id="PF01547">
    <property type="entry name" value="SBP_bac_1"/>
    <property type="match status" value="1"/>
</dbReference>
<reference evidence="3" key="2">
    <citation type="submission" date="2021-04" db="EMBL/GenBank/DDBJ databases">
        <authorList>
            <person name="Gilroy R."/>
        </authorList>
    </citation>
    <scope>NUCLEOTIDE SEQUENCE</scope>
    <source>
        <strain evidence="3">USAMLcec2-132</strain>
    </source>
</reference>
<evidence type="ECO:0000313" key="3">
    <source>
        <dbReference type="EMBL" id="HJC22212.1"/>
    </source>
</evidence>
<accession>A0A9D2ND55</accession>
<keyword evidence="2" id="KW-0732">Signal</keyword>
<reference evidence="3" key="1">
    <citation type="journal article" date="2021" name="PeerJ">
        <title>Extensive microbial diversity within the chicken gut microbiome revealed by metagenomics and culture.</title>
        <authorList>
            <person name="Gilroy R."/>
            <person name="Ravi A."/>
            <person name="Getino M."/>
            <person name="Pursley I."/>
            <person name="Horton D.L."/>
            <person name="Alikhan N.F."/>
            <person name="Baker D."/>
            <person name="Gharbi K."/>
            <person name="Hall N."/>
            <person name="Watson M."/>
            <person name="Adriaenssens E.M."/>
            <person name="Foster-Nyarko E."/>
            <person name="Jarju S."/>
            <person name="Secka A."/>
            <person name="Antonio M."/>
            <person name="Oren A."/>
            <person name="Chaudhuri R.R."/>
            <person name="La Ragione R."/>
            <person name="Hildebrand F."/>
            <person name="Pallen M.J."/>
        </authorList>
    </citation>
    <scope>NUCLEOTIDE SEQUENCE</scope>
    <source>
        <strain evidence="3">USAMLcec2-132</strain>
    </source>
</reference>
<dbReference type="Gene3D" id="3.40.190.10">
    <property type="entry name" value="Periplasmic binding protein-like II"/>
    <property type="match status" value="2"/>
</dbReference>
<feature type="chain" id="PRO_5038693641" evidence="2">
    <location>
        <begin position="24"/>
        <end position="472"/>
    </location>
</feature>
<sequence>MRKTMMWLMSMALVLGMAGCGNAADSDDHSPAAGGEMAESIQMEVSQAETETQNESSTENETGAENTDYSDVEFRISWWGGDARNTQTVEIIENFEKRYPNLKIDVEYGEFGDHFTRLTTQATAGNLPDVYMMDYSKMNEFVNSGQLEQLDSYMESKTIDLSDVDDSFLSGGIVDGGMYAITTGINAPCFYYDPAVLEELNLSLNQAPKWKELIEVIETVYEKTGKQAFMEPNEASLGIYLRSMGKSIYAEDNTGYGFEPEDLAAYLEIFYNLYESGAATSSAEYNGEIETCLQDDSGIWLKMWEDGFSNSLILNEEQAGKRLSLCTYPSADETNESGTFLKPTMLWGISSTSENKELAAAFINYFVNDAFVYDVCGMDRGVPISASMRDHISSAADETEKYILDFINYLSDGVATAISPAAPTGAAEADSNIVEVYEQLYYGQLRKEELLDAADEAMAQGNAILAKNAADK</sequence>